<dbReference type="GO" id="GO:0000166">
    <property type="term" value="F:nucleotide binding"/>
    <property type="evidence" value="ECO:0007669"/>
    <property type="project" value="InterPro"/>
</dbReference>
<dbReference type="EMBL" id="AZIM01006804">
    <property type="protein sequence ID" value="ETE58393.1"/>
    <property type="molecule type" value="Genomic_DNA"/>
</dbReference>
<comment type="caution">
    <text evidence="1">The sequence shown here is derived from an EMBL/GenBank/DDBJ whole genome shotgun (WGS) entry which is preliminary data.</text>
</comment>
<dbReference type="OrthoDB" id="9994138at2759"/>
<reference evidence="1 2" key="1">
    <citation type="journal article" date="2013" name="Proc. Natl. Acad. Sci. U.S.A.">
        <title>The king cobra genome reveals dynamic gene evolution and adaptation in the snake venom system.</title>
        <authorList>
            <person name="Vonk F.J."/>
            <person name="Casewell N.R."/>
            <person name="Henkel C.V."/>
            <person name="Heimberg A.M."/>
            <person name="Jansen H.J."/>
            <person name="McCleary R.J."/>
            <person name="Kerkkamp H.M."/>
            <person name="Vos R.A."/>
            <person name="Guerreiro I."/>
            <person name="Calvete J.J."/>
            <person name="Wuster W."/>
            <person name="Woods A.E."/>
            <person name="Logan J.M."/>
            <person name="Harrison R.A."/>
            <person name="Castoe T.A."/>
            <person name="de Koning A.P."/>
            <person name="Pollock D.D."/>
            <person name="Yandell M."/>
            <person name="Calderon D."/>
            <person name="Renjifo C."/>
            <person name="Currier R.B."/>
            <person name="Salgado D."/>
            <person name="Pla D."/>
            <person name="Sanz L."/>
            <person name="Hyder A.S."/>
            <person name="Ribeiro J.M."/>
            <person name="Arntzen J.W."/>
            <person name="van den Thillart G.E."/>
            <person name="Boetzer M."/>
            <person name="Pirovano W."/>
            <person name="Dirks R.P."/>
            <person name="Spaink H.P."/>
            <person name="Duboule D."/>
            <person name="McGlinn E."/>
            <person name="Kini R.M."/>
            <person name="Richardson M.K."/>
        </authorList>
    </citation>
    <scope>NUCLEOTIDE SEQUENCE</scope>
    <source>
        <tissue evidence="1">Blood</tissue>
    </source>
</reference>
<dbReference type="GO" id="GO:0009117">
    <property type="term" value="P:nucleotide metabolic process"/>
    <property type="evidence" value="ECO:0007669"/>
    <property type="project" value="InterPro"/>
</dbReference>
<organism evidence="1 2">
    <name type="scientific">Ophiophagus hannah</name>
    <name type="common">King cobra</name>
    <name type="synonym">Naja hannah</name>
    <dbReference type="NCBI Taxonomy" id="8665"/>
    <lineage>
        <taxon>Eukaryota</taxon>
        <taxon>Metazoa</taxon>
        <taxon>Chordata</taxon>
        <taxon>Craniata</taxon>
        <taxon>Vertebrata</taxon>
        <taxon>Euteleostomi</taxon>
        <taxon>Lepidosauria</taxon>
        <taxon>Squamata</taxon>
        <taxon>Bifurcata</taxon>
        <taxon>Unidentata</taxon>
        <taxon>Episquamata</taxon>
        <taxon>Toxicofera</taxon>
        <taxon>Serpentes</taxon>
        <taxon>Colubroidea</taxon>
        <taxon>Elapidae</taxon>
        <taxon>Elapinae</taxon>
        <taxon>Ophiophagus</taxon>
    </lineage>
</organism>
<dbReference type="PANTHER" id="PTHR31367:SF3">
    <property type="entry name" value="CYTOSOLIC 5'-NUCLEOTIDASE 1A"/>
    <property type="match status" value="1"/>
</dbReference>
<dbReference type="GO" id="GO:0008253">
    <property type="term" value="F:5'-nucleotidase activity"/>
    <property type="evidence" value="ECO:0007669"/>
    <property type="project" value="InterPro"/>
</dbReference>
<dbReference type="GO" id="GO:0005829">
    <property type="term" value="C:cytosol"/>
    <property type="evidence" value="ECO:0007669"/>
    <property type="project" value="TreeGrafter"/>
</dbReference>
<sequence>MADPDSTIINTSINQKDPKDALVIAVTTRTIFNLEREHEIFLTKGKEEYVKHQQANENSPLEQGTAFPFIQKLLERDPEEKGLFDVIVLSNNSPESGLEISKFCFVSDEDSTQYLKSHNVKLFLSADPKDVCNALQRGVSAALIFQQEIQAPRTQLRVVFDGDAVLFSDETDRVFHEKGLEEAVEYEKTMETVPMGEGPLKAFALHLGKMRKKFGQEDSPIRIYLVTARSGRDMGTRAIKTLREWGLPTDEAFFMAGAPKGPILSKIQPHIFFDDNFHNIQGAQDVGIPSALVPYGCQKGS</sequence>
<evidence type="ECO:0000313" key="2">
    <source>
        <dbReference type="Proteomes" id="UP000018936"/>
    </source>
</evidence>
<dbReference type="GO" id="GO:0000287">
    <property type="term" value="F:magnesium ion binding"/>
    <property type="evidence" value="ECO:0007669"/>
    <property type="project" value="InterPro"/>
</dbReference>
<dbReference type="Pfam" id="PF06189">
    <property type="entry name" value="5-nucleotidase"/>
    <property type="match status" value="1"/>
</dbReference>
<accession>V8N9R0</accession>
<dbReference type="PANTHER" id="PTHR31367">
    <property type="entry name" value="CYTOSOLIC 5'-NUCLEOTIDASE 1 FAMILY MEMBER"/>
    <property type="match status" value="1"/>
</dbReference>
<dbReference type="Proteomes" id="UP000018936">
    <property type="component" value="Unassembled WGS sequence"/>
</dbReference>
<proteinExistence type="predicted"/>
<gene>
    <name evidence="1" type="primary">NT5C1A</name>
    <name evidence="1" type="ORF">L345_15885</name>
</gene>
<dbReference type="InterPro" id="IPR036412">
    <property type="entry name" value="HAD-like_sf"/>
</dbReference>
<feature type="non-terminal residue" evidence="1">
    <location>
        <position position="301"/>
    </location>
</feature>
<dbReference type="GO" id="GO:0046085">
    <property type="term" value="P:adenosine metabolic process"/>
    <property type="evidence" value="ECO:0007669"/>
    <property type="project" value="TreeGrafter"/>
</dbReference>
<evidence type="ECO:0000313" key="1">
    <source>
        <dbReference type="EMBL" id="ETE58393.1"/>
    </source>
</evidence>
<dbReference type="SUPFAM" id="SSF56784">
    <property type="entry name" value="HAD-like"/>
    <property type="match status" value="1"/>
</dbReference>
<name>V8N9R0_OPHHA</name>
<dbReference type="InterPro" id="IPR010394">
    <property type="entry name" value="5-nucleotidase"/>
</dbReference>
<keyword evidence="2" id="KW-1185">Reference proteome</keyword>
<dbReference type="AlphaFoldDB" id="V8N9R0"/>
<protein>
    <submittedName>
        <fullName evidence="1">Cytosolic 5'-nucleotidase 1A</fullName>
    </submittedName>
</protein>